<keyword evidence="1" id="KW-0547">Nucleotide-binding</keyword>
<dbReference type="PANTHER" id="PTHR16305">
    <property type="entry name" value="TESTICULAR SOLUBLE ADENYLYL CYCLASE"/>
    <property type="match status" value="1"/>
</dbReference>
<evidence type="ECO:0000256" key="1">
    <source>
        <dbReference type="ARBA" id="ARBA00022741"/>
    </source>
</evidence>
<evidence type="ECO:0000259" key="4">
    <source>
        <dbReference type="Pfam" id="PF13191"/>
    </source>
</evidence>
<accession>A0ABS6ZGT3</accession>
<proteinExistence type="predicted"/>
<dbReference type="Proteomes" id="UP000812013">
    <property type="component" value="Unassembled WGS sequence"/>
</dbReference>
<dbReference type="InterPro" id="IPR041664">
    <property type="entry name" value="AAA_16"/>
</dbReference>
<dbReference type="EMBL" id="WTFF01000548">
    <property type="protein sequence ID" value="MBW5486967.1"/>
    <property type="molecule type" value="Genomic_DNA"/>
</dbReference>
<feature type="region of interest" description="Disordered" evidence="3">
    <location>
        <begin position="466"/>
        <end position="527"/>
    </location>
</feature>
<feature type="non-terminal residue" evidence="5">
    <location>
        <position position="1"/>
    </location>
</feature>
<keyword evidence="2" id="KW-0067">ATP-binding</keyword>
<evidence type="ECO:0000256" key="2">
    <source>
        <dbReference type="ARBA" id="ARBA00022840"/>
    </source>
</evidence>
<feature type="non-terminal residue" evidence="5">
    <location>
        <position position="875"/>
    </location>
</feature>
<feature type="domain" description="Orc1-like AAA ATPase" evidence="4">
    <location>
        <begin position="1"/>
        <end position="166"/>
    </location>
</feature>
<evidence type="ECO:0000313" key="5">
    <source>
        <dbReference type="EMBL" id="MBW5486967.1"/>
    </source>
</evidence>
<reference evidence="5 6" key="1">
    <citation type="submission" date="2019-12" db="EMBL/GenBank/DDBJ databases">
        <title>Genome sequence of Streptomyces bambusae.</title>
        <authorList>
            <person name="Bansal K."/>
            <person name="Choksket S."/>
            <person name="Korpole S."/>
            <person name="Patil P.B."/>
        </authorList>
    </citation>
    <scope>NUCLEOTIDE SEQUENCE [LARGE SCALE GENOMIC DNA]</scope>
    <source>
        <strain evidence="5 6">SK60</strain>
    </source>
</reference>
<dbReference type="PANTHER" id="PTHR16305:SF35">
    <property type="entry name" value="TRANSCRIPTIONAL ACTIVATOR DOMAIN"/>
    <property type="match status" value="1"/>
</dbReference>
<organism evidence="5 6">
    <name type="scientific">Streptomyces bambusae</name>
    <dbReference type="NCBI Taxonomy" id="1550616"/>
    <lineage>
        <taxon>Bacteria</taxon>
        <taxon>Bacillati</taxon>
        <taxon>Actinomycetota</taxon>
        <taxon>Actinomycetes</taxon>
        <taxon>Kitasatosporales</taxon>
        <taxon>Streptomycetaceae</taxon>
        <taxon>Streptomyces</taxon>
    </lineage>
</organism>
<keyword evidence="6" id="KW-1185">Reference proteome</keyword>
<dbReference type="RefSeq" id="WP_219672202.1">
    <property type="nucleotide sequence ID" value="NZ_WTFF01000548.1"/>
</dbReference>
<sequence length="875" mass="90970">LLGRAAETGQVADALAAARSGRGGALFVTGEPGIGKTRLAAEALAAAAEAGMVTVRGRAGGVGPSVPYRPLAQALLVPARAGLLPDPDRLGRYGPVLTRLLDDRRDPHVPPASPLMVAEAVLHLLAAVGARRGCLFVLDDLHDADAGTLAVVEYLLDHLGPQPAVLLLVVGGVPGSARELAVRARLDGTAGFLELRPLGRRDVHLLVAAELDTTPAAVPPELVTRVLAAGAGIPFVVKELVRELTAEPVRTAVPVRTAEPARTTRPAGRTTRTPSVPAAVADHVRRQAGPLGPLGAELLGMAALFGPSFPLPVLEHAIGRERAELSATVRAAVAAYLITPHGTGRQWYAFRHRLVAEALLDDLGPDERAGYARRAARAVSELHPGLPGAWCTHAAELHDHAGDPAEAVRLYGEAARRALAGGRAGRAAALLARAHHLVEPATAPELHAAVLEQLLDAVACSGRLDRSASACPGRTAPPAVFSPRRHDPSAVPRHDRSAVAADPGHAPDGSGGAPCVPDMPDMPGVPAGRRAGIHARLSGLAVLAGRPADALRHLDTARSALRDHPAADAQAALVDIAAAHAELHRPAPDRLRKAAGLALRALDAAQRLDLPDVACRALLLLGQLAREQDEQAAVAHFGRARAIALARRLPVLRISAEVQLAAVAASHDGRPARVEQARREALRLGLLPLAHEAGFVLALERIKRCEFEEAGAAVQEGLADASRLGLGRTAAELRLAEAVGYAHQGRRAEMAQALGALAPLLDASPGLRAMSCGLARAFCSLLEERHDVAAQELAQAFAHDAETPATGEFGRNDIALLLGVLGMLGGRTGRPHHAAVAAASAGRTRWSRPFAGLAHAVLLGREGRPAPGAAMRRLR</sequence>
<evidence type="ECO:0000313" key="6">
    <source>
        <dbReference type="Proteomes" id="UP000812013"/>
    </source>
</evidence>
<evidence type="ECO:0000256" key="3">
    <source>
        <dbReference type="SAM" id="MobiDB-lite"/>
    </source>
</evidence>
<dbReference type="Pfam" id="PF13191">
    <property type="entry name" value="AAA_16"/>
    <property type="match status" value="1"/>
</dbReference>
<name>A0ABS6ZGT3_9ACTN</name>
<comment type="caution">
    <text evidence="5">The sequence shown here is derived from an EMBL/GenBank/DDBJ whole genome shotgun (WGS) entry which is preliminary data.</text>
</comment>
<dbReference type="SUPFAM" id="SSF52540">
    <property type="entry name" value="P-loop containing nucleoside triphosphate hydrolases"/>
    <property type="match status" value="1"/>
</dbReference>
<dbReference type="InterPro" id="IPR027417">
    <property type="entry name" value="P-loop_NTPase"/>
</dbReference>
<gene>
    <name evidence="5" type="ORF">GPJ59_35350</name>
</gene>
<dbReference type="Gene3D" id="3.40.50.300">
    <property type="entry name" value="P-loop containing nucleotide triphosphate hydrolases"/>
    <property type="match status" value="1"/>
</dbReference>
<feature type="compositionally biased region" description="Basic and acidic residues" evidence="3">
    <location>
        <begin position="484"/>
        <end position="497"/>
    </location>
</feature>
<protein>
    <submittedName>
        <fullName evidence="5">AAA family ATPase</fullName>
    </submittedName>
</protein>